<keyword evidence="2" id="KW-1185">Reference proteome</keyword>
<dbReference type="OrthoDB" id="338425at2"/>
<dbReference type="EMBL" id="VMNH01000009">
    <property type="protein sequence ID" value="TVO75235.1"/>
    <property type="molecule type" value="Genomic_DNA"/>
</dbReference>
<dbReference type="Proteomes" id="UP000316649">
    <property type="component" value="Unassembled WGS sequence"/>
</dbReference>
<gene>
    <name evidence="1" type="ORF">FHP88_09510</name>
</gene>
<protein>
    <submittedName>
        <fullName evidence="1">DUF4411 family protein</fullName>
    </submittedName>
</protein>
<dbReference type="AlphaFoldDB" id="A0A557SCT8"/>
<evidence type="ECO:0000313" key="1">
    <source>
        <dbReference type="EMBL" id="TVO75235.1"/>
    </source>
</evidence>
<organism evidence="1 2">
    <name type="scientific">Sedimenticola selenatireducens</name>
    <dbReference type="NCBI Taxonomy" id="191960"/>
    <lineage>
        <taxon>Bacteria</taxon>
        <taxon>Pseudomonadati</taxon>
        <taxon>Pseudomonadota</taxon>
        <taxon>Gammaproteobacteria</taxon>
        <taxon>Chromatiales</taxon>
        <taxon>Sedimenticolaceae</taxon>
        <taxon>Sedimenticola</taxon>
    </lineage>
</organism>
<sequence length="165" mass="18801">MLYLIDSNVLITAKNYYYEMDRVPEFWDWLIHQGQQGAVKIPFHIYNEPKSGADELSAWLKQTQVIEALLLNEEVDGDLLQYTIDKGYAPDLTDVELAKVGMDPFLIAHALADIHNRTVVSIEASKPKAQRANRRIPDICHSLGVSHIGTFELARMLNFSTSWKK</sequence>
<dbReference type="Pfam" id="PF14367">
    <property type="entry name" value="DUF4411"/>
    <property type="match status" value="1"/>
</dbReference>
<evidence type="ECO:0000313" key="2">
    <source>
        <dbReference type="Proteomes" id="UP000316649"/>
    </source>
</evidence>
<name>A0A557SCT8_9GAMM</name>
<dbReference type="InterPro" id="IPR016541">
    <property type="entry name" value="UCP008505"/>
</dbReference>
<reference evidence="1 2" key="1">
    <citation type="submission" date="2019-07" db="EMBL/GenBank/DDBJ databases">
        <title>The pathways for chlorine oxyanion respiration interact through the shared metabolite chlorate.</title>
        <authorList>
            <person name="Barnum T.P."/>
            <person name="Cheng Y."/>
            <person name="Hill K.A."/>
            <person name="Lucas L.N."/>
            <person name="Carlson H.K."/>
            <person name="Coates J.D."/>
        </authorList>
    </citation>
    <scope>NUCLEOTIDE SEQUENCE [LARGE SCALE GENOMIC DNA]</scope>
    <source>
        <strain evidence="1 2">BK-1</strain>
    </source>
</reference>
<accession>A0A557SCT8</accession>
<dbReference type="RefSeq" id="WP_144358808.1">
    <property type="nucleotide sequence ID" value="NZ_VMNH01000009.1"/>
</dbReference>
<comment type="caution">
    <text evidence="1">The sequence shown here is derived from an EMBL/GenBank/DDBJ whole genome shotgun (WGS) entry which is preliminary data.</text>
</comment>
<proteinExistence type="predicted"/>